<evidence type="ECO:0000313" key="3">
    <source>
        <dbReference type="EMBL" id="KNC50895.1"/>
    </source>
</evidence>
<evidence type="ECO:0000256" key="1">
    <source>
        <dbReference type="SAM" id="MobiDB-lite"/>
    </source>
</evidence>
<gene>
    <name evidence="3" type="ORF">AMSG_12043</name>
</gene>
<feature type="transmembrane region" description="Helical" evidence="2">
    <location>
        <begin position="397"/>
        <end position="415"/>
    </location>
</feature>
<dbReference type="AlphaFoldDB" id="A0A0L0DF96"/>
<evidence type="ECO:0000313" key="4">
    <source>
        <dbReference type="Proteomes" id="UP000054408"/>
    </source>
</evidence>
<dbReference type="InterPro" id="IPR016024">
    <property type="entry name" value="ARM-type_fold"/>
</dbReference>
<dbReference type="eggNOG" id="ENOG502S3MU">
    <property type="taxonomic scope" value="Eukaryota"/>
</dbReference>
<dbReference type="OrthoDB" id="18866at2759"/>
<keyword evidence="2" id="KW-0472">Membrane</keyword>
<accession>A0A0L0DF96</accession>
<evidence type="ECO:0000256" key="2">
    <source>
        <dbReference type="SAM" id="Phobius"/>
    </source>
</evidence>
<keyword evidence="2" id="KW-1133">Transmembrane helix</keyword>
<protein>
    <submittedName>
        <fullName evidence="3">Uncharacterized protein</fullName>
    </submittedName>
</protein>
<feature type="transmembrane region" description="Helical" evidence="2">
    <location>
        <begin position="372"/>
        <end position="391"/>
    </location>
</feature>
<proteinExistence type="predicted"/>
<name>A0A0L0DF96_THETB</name>
<keyword evidence="2" id="KW-0812">Transmembrane</keyword>
<dbReference type="EMBL" id="GL349463">
    <property type="protein sequence ID" value="KNC50895.1"/>
    <property type="molecule type" value="Genomic_DNA"/>
</dbReference>
<dbReference type="RefSeq" id="XP_013756671.1">
    <property type="nucleotide sequence ID" value="XM_013901217.1"/>
</dbReference>
<feature type="transmembrane region" description="Helical" evidence="2">
    <location>
        <begin position="340"/>
        <end position="360"/>
    </location>
</feature>
<reference evidence="3 4" key="1">
    <citation type="submission" date="2010-05" db="EMBL/GenBank/DDBJ databases">
        <title>The Genome Sequence of Thecamonas trahens ATCC 50062.</title>
        <authorList>
            <consortium name="The Broad Institute Genome Sequencing Platform"/>
            <person name="Russ C."/>
            <person name="Cuomo C."/>
            <person name="Shea T."/>
            <person name="Young S.K."/>
            <person name="Zeng Q."/>
            <person name="Koehrsen M."/>
            <person name="Haas B."/>
            <person name="Borodovsky M."/>
            <person name="Guigo R."/>
            <person name="Alvarado L."/>
            <person name="Berlin A."/>
            <person name="Bochicchio J."/>
            <person name="Borenstein D."/>
            <person name="Chapman S."/>
            <person name="Chen Z."/>
            <person name="Freedman E."/>
            <person name="Gellesch M."/>
            <person name="Goldberg J."/>
            <person name="Griggs A."/>
            <person name="Gujja S."/>
            <person name="Heilman E."/>
            <person name="Heiman D."/>
            <person name="Hepburn T."/>
            <person name="Howarth C."/>
            <person name="Jen D."/>
            <person name="Larson L."/>
            <person name="Mehta T."/>
            <person name="Park D."/>
            <person name="Pearson M."/>
            <person name="Roberts A."/>
            <person name="Saif S."/>
            <person name="Shenoy N."/>
            <person name="Sisk P."/>
            <person name="Stolte C."/>
            <person name="Sykes S."/>
            <person name="Thomson T."/>
            <person name="Walk T."/>
            <person name="White J."/>
            <person name="Yandava C."/>
            <person name="Burger G."/>
            <person name="Gray M.W."/>
            <person name="Holland P.W.H."/>
            <person name="King N."/>
            <person name="Lang F.B.F."/>
            <person name="Roger A.J."/>
            <person name="Ruiz-Trillo I."/>
            <person name="Lander E."/>
            <person name="Nusbaum C."/>
        </authorList>
    </citation>
    <scope>NUCLEOTIDE SEQUENCE [LARGE SCALE GENOMIC DNA]</scope>
    <source>
        <strain evidence="3 4">ATCC 50062</strain>
    </source>
</reference>
<dbReference type="OMA" id="EYICASP"/>
<dbReference type="GeneID" id="25569958"/>
<sequence>MELHKKAMTHAAVAGRAMPLRSGHAQARAAVEAARRREASGGGGDSGGGGGGGVFPTFTRRGVVAASVAFAVAAGSYGVYMADGDDTAYLLATAPQLVAGRHWSRLQEDDLEGLAAASGTNDALKAVLAREPEVLRQLLRVAALAPELSMRNAASKTLDNVCQAAAPQVRASVLDSDVVTAMAHIAEDKSMTLVVRKNLASALAHLVANTPADEPLAAALVDNVHVHSALANASDNIYIRRRAFDKAAAALAIAALERPETASKIGVERPELLARLDKLAESARATQASWLASAGDSIADSGLLLYLHTALGGGAWGALQAFRAGESSQAIARAALRTSLVTSLVPICVVGGMVTLYNYVRRQVDDPLPLMAFHTGSMLALYPLIFIMPAVDAWAPMWIGGHVVGFISFFTYLYVTDADLLKADGELLMRDTAIAETKGLASGLANTPDLAAFLHLDEVADDAGPVALVPTDK</sequence>
<dbReference type="Proteomes" id="UP000054408">
    <property type="component" value="Unassembled WGS sequence"/>
</dbReference>
<feature type="compositionally biased region" description="Gly residues" evidence="1">
    <location>
        <begin position="40"/>
        <end position="52"/>
    </location>
</feature>
<organism evidence="3 4">
    <name type="scientific">Thecamonas trahens ATCC 50062</name>
    <dbReference type="NCBI Taxonomy" id="461836"/>
    <lineage>
        <taxon>Eukaryota</taxon>
        <taxon>Apusozoa</taxon>
        <taxon>Apusomonadida</taxon>
        <taxon>Apusomonadidae</taxon>
        <taxon>Thecamonas</taxon>
    </lineage>
</organism>
<keyword evidence="4" id="KW-1185">Reference proteome</keyword>
<dbReference type="SUPFAM" id="SSF48371">
    <property type="entry name" value="ARM repeat"/>
    <property type="match status" value="1"/>
</dbReference>
<feature type="region of interest" description="Disordered" evidence="1">
    <location>
        <begin position="28"/>
        <end position="52"/>
    </location>
</feature>